<dbReference type="InterPro" id="IPR009260">
    <property type="entry name" value="CRISPR-ass_Csa1"/>
</dbReference>
<dbReference type="AlphaFoldDB" id="A3DLB8"/>
<evidence type="ECO:0000313" key="2">
    <source>
        <dbReference type="EMBL" id="ABN69428.1"/>
    </source>
</evidence>
<reference evidence="3" key="1">
    <citation type="journal article" date="2009" name="BMC Genomics">
        <title>The complete genome sequence of Staphylothermus marinus reveals differences in sulfur metabolism among heterotrophic Crenarchaeota.</title>
        <authorList>
            <person name="Anderson I.J."/>
            <person name="Dharmarajan L."/>
            <person name="Rodriguez J."/>
            <person name="Hooper S."/>
            <person name="Porat I."/>
            <person name="Ulrich L.E."/>
            <person name="Elkins J.G."/>
            <person name="Mavromatis K."/>
            <person name="Sun H."/>
            <person name="Land M."/>
            <person name="Lapidus A."/>
            <person name="Lucas S."/>
            <person name="Barry K."/>
            <person name="Huber H."/>
            <person name="Zhulin I.B."/>
            <person name="Whitman W.B."/>
            <person name="Mukhopadhyay B."/>
            <person name="Woese C."/>
            <person name="Bristow J."/>
            <person name="Kyrpides N."/>
        </authorList>
    </citation>
    <scope>NUCLEOTIDE SEQUENCE [LARGE SCALE GENOMIC DNA]</scope>
    <source>
        <strain evidence="3">ATCC 43588 / DSM 3639 / JCM 9404 / F1</strain>
    </source>
</reference>
<dbReference type="Pfam" id="PF06023">
    <property type="entry name" value="Csa1"/>
    <property type="match status" value="1"/>
</dbReference>
<keyword evidence="3" id="KW-1185">Reference proteome</keyword>
<gene>
    <name evidence="2" type="ordered locus">Smar_0315</name>
</gene>
<comment type="cofactor">
    <cofactor evidence="1">
        <name>Mn(2+)</name>
        <dbReference type="ChEBI" id="CHEBI:29035"/>
    </cofactor>
</comment>
<organism evidence="2 3">
    <name type="scientific">Staphylothermus marinus (strain ATCC 43588 / DSM 3639 / JCM 9404 / F1)</name>
    <dbReference type="NCBI Taxonomy" id="399550"/>
    <lineage>
        <taxon>Archaea</taxon>
        <taxon>Thermoproteota</taxon>
        <taxon>Thermoprotei</taxon>
        <taxon>Desulfurococcales</taxon>
        <taxon>Desulfurococcaceae</taxon>
        <taxon>Staphylothermus</taxon>
    </lineage>
</organism>
<evidence type="ECO:0000313" key="3">
    <source>
        <dbReference type="Proteomes" id="UP000000254"/>
    </source>
</evidence>
<sequence>MYYLDEIEYKLLIHDLLPRTRENPIDDRLRGWNWHQPPVRPYSFELQLPIWEIAGSICPTYRDVWIRRKVLRKKLFTTSKQAEGVIIHKIVSHVFKEAKKLIYSGDYSDLKNALLPGVKELVDNEVKYISELVENIDANKIKEFALQVADWEMLRIEGRINTVKAKYPYIDEEGLVSLAVPVSLEMPVDGRLLGLSSMLRVDASWLPGGLIYEIKTGYREKWHKLQVAGYALALESIYERPVDIGVVVYVNRAVEGIRVNRDIFVVSDDLRSRFLEKRDEIQMLLLKGEEPRIPDKCPRKCLFRNICLGE</sequence>
<proteinExistence type="predicted"/>
<dbReference type="OrthoDB" id="19284at2157"/>
<dbReference type="eggNOG" id="arCOG04195">
    <property type="taxonomic scope" value="Archaea"/>
</dbReference>
<dbReference type="HOGENOM" id="CLU_905009_0_0_2"/>
<accession>A3DLB8</accession>
<evidence type="ECO:0000256" key="1">
    <source>
        <dbReference type="ARBA" id="ARBA00001936"/>
    </source>
</evidence>
<name>A3DLB8_STAMF</name>
<dbReference type="Proteomes" id="UP000000254">
    <property type="component" value="Chromosome"/>
</dbReference>
<dbReference type="EMBL" id="CP000575">
    <property type="protein sequence ID" value="ABN69428.1"/>
    <property type="molecule type" value="Genomic_DNA"/>
</dbReference>
<protein>
    <submittedName>
        <fullName evidence="2">CRISPR-associated protein, Csa1 family</fullName>
    </submittedName>
</protein>
<dbReference type="KEGG" id="smr:Smar_0315"/>
<dbReference type="InterPro" id="IPR011604">
    <property type="entry name" value="PDDEXK-like_dom_sf"/>
</dbReference>
<dbReference type="Gene3D" id="3.90.320.10">
    <property type="match status" value="1"/>
</dbReference>
<reference evidence="2 3" key="2">
    <citation type="journal article" date="2009" name="Stand. Genomic Sci.">
        <title>Complete genome sequence of Staphylothermus marinus Stetter and Fiala 1986 type strain F1.</title>
        <authorList>
            <person name="Anderson I.J."/>
            <person name="Sun H."/>
            <person name="Lapidus A."/>
            <person name="Copeland A."/>
            <person name="Glavina Del Rio T."/>
            <person name="Tice H."/>
            <person name="Dalin E."/>
            <person name="Lucas S."/>
            <person name="Barry K."/>
            <person name="Land M."/>
            <person name="Richardson P."/>
            <person name="Huber H."/>
            <person name="Kyrpides N.C."/>
        </authorList>
    </citation>
    <scope>NUCLEOTIDE SEQUENCE [LARGE SCALE GENOMIC DNA]</scope>
    <source>
        <strain evidence="3">ATCC 43588 / DSM 3639 / JCM 9404 / F1</strain>
    </source>
</reference>
<dbReference type="STRING" id="399550.Smar_0315"/>
<dbReference type="RefSeq" id="WP_011838619.1">
    <property type="nucleotide sequence ID" value="NC_009033.1"/>
</dbReference>
<dbReference type="GeneID" id="4907045"/>
<dbReference type="NCBIfam" id="TIGR01896">
    <property type="entry name" value="cas_AF1879"/>
    <property type="match status" value="1"/>
</dbReference>